<gene>
    <name evidence="1" type="ORF">AKJ39_04825</name>
</gene>
<keyword evidence="2" id="KW-1185">Reference proteome</keyword>
<name>A0A656YUK9_9EURY</name>
<comment type="caution">
    <text evidence="1">The sequence shown here is derived from an EMBL/GenBank/DDBJ whole genome shotgun (WGS) entry which is preliminary data.</text>
</comment>
<organism evidence="1 2">
    <name type="scientific">candidate division MSBL1 archaeon SCGC-AAA259J03</name>
    <dbReference type="NCBI Taxonomy" id="1698269"/>
    <lineage>
        <taxon>Archaea</taxon>
        <taxon>Methanobacteriati</taxon>
        <taxon>Methanobacteriota</taxon>
        <taxon>candidate division MSBL1</taxon>
    </lineage>
</organism>
<sequence>MEGTVSLERSLDMWGTGMLESMEMLPRGRFPYRLGKFYSKHPADRFFEESCEGELRRGWHFHVDNYLNYLPAYCGGISLGDARNLESMEDGIPLGDRPALDAPTESLEHLYQLGEKFGYEEERGGYVSKCHLCLDIRRHLVEGTGRFKELRPKEFYSRI</sequence>
<proteinExistence type="predicted"/>
<evidence type="ECO:0008006" key="3">
    <source>
        <dbReference type="Google" id="ProtNLM"/>
    </source>
</evidence>
<protein>
    <recommendedName>
        <fullName evidence="3">4Fe4S-binding SPASM domain-containing protein</fullName>
    </recommendedName>
</protein>
<dbReference type="AlphaFoldDB" id="A0A656YUK9"/>
<reference evidence="1 2" key="1">
    <citation type="journal article" date="2016" name="Sci. Rep.">
        <title>Metabolic traits of an uncultured archaeal lineage -MSBL1- from brine pools of the Red Sea.</title>
        <authorList>
            <person name="Mwirichia R."/>
            <person name="Alam I."/>
            <person name="Rashid M."/>
            <person name="Vinu M."/>
            <person name="Ba-Alawi W."/>
            <person name="Anthony Kamau A."/>
            <person name="Kamanda Ngugi D."/>
            <person name="Goker M."/>
            <person name="Klenk H.P."/>
            <person name="Bajic V."/>
            <person name="Stingl U."/>
        </authorList>
    </citation>
    <scope>NUCLEOTIDE SEQUENCE [LARGE SCALE GENOMIC DNA]</scope>
    <source>
        <strain evidence="1">SCGC-AAA259J03</strain>
    </source>
</reference>
<dbReference type="Proteomes" id="UP000070257">
    <property type="component" value="Unassembled WGS sequence"/>
</dbReference>
<evidence type="ECO:0000313" key="1">
    <source>
        <dbReference type="EMBL" id="KXA96283.1"/>
    </source>
</evidence>
<accession>A0A656YUK9</accession>
<evidence type="ECO:0000313" key="2">
    <source>
        <dbReference type="Proteomes" id="UP000070257"/>
    </source>
</evidence>
<dbReference type="EMBL" id="LHXT01000114">
    <property type="protein sequence ID" value="KXA96283.1"/>
    <property type="molecule type" value="Genomic_DNA"/>
</dbReference>